<comment type="similarity">
    <text evidence="2">Belongs to the histidine acid phosphatase family.</text>
</comment>
<evidence type="ECO:0000256" key="1">
    <source>
        <dbReference type="ARBA" id="ARBA00000032"/>
    </source>
</evidence>
<dbReference type="PANTHER" id="PTHR11567:SF198">
    <property type="entry name" value="HISTIDINE ACID PHOSPHATASE"/>
    <property type="match status" value="1"/>
</dbReference>
<dbReference type="Gene3D" id="3.40.50.1240">
    <property type="entry name" value="Phosphoglycerate mutase-like"/>
    <property type="match status" value="1"/>
</dbReference>
<evidence type="ECO:0000313" key="4">
    <source>
        <dbReference type="Proteomes" id="UP001176961"/>
    </source>
</evidence>
<dbReference type="InterPro" id="IPR029033">
    <property type="entry name" value="His_PPase_superfam"/>
</dbReference>
<sequence>MRRNIRLPIGSVCTSNILSLNFHRPMMLLILFYLITKAAAFSSHVQEEVLPIGPPIPVNPRVMKPNDKLIMVQVVWRHGDRAPTMTYPTDKHQEDAWPNGWGELTPLGMRQQYALGRVLHKRYINSTDPLLSRRYGSKEIYIRSTDVNRTLISAYANLAGMFYEGEPGKDFPEFGNWPHAWTPIPVHTLPVKEDHAGNVFAPCPRADQLDEQLRSSKEFRKLNEDNKDFLDFLSEKTGMKVTLNNIYLIHDAHHIEKIYGMSQPDWLTDEVSHRLRNLSQTANEYNYGIAQPYLPELIRLRGGPLLRTIVDLMNHKLKCNKADAAKDNCAWIKNIKYYAYSAHDTTVAALLTTFGDEMDVIRGGLPKYTASVAMELWELEEGPAVRILFHSAFHHGYHSITHLTKGCPVDKEFCPLETFEHRSLKFMPSNIEKECQRKEKSNRIKYTHRIRNKMWRLA</sequence>
<evidence type="ECO:0000256" key="2">
    <source>
        <dbReference type="ARBA" id="ARBA00005375"/>
    </source>
</evidence>
<protein>
    <submittedName>
        <fullName evidence="3">Uncharacterized protein</fullName>
    </submittedName>
</protein>
<dbReference type="Pfam" id="PF00328">
    <property type="entry name" value="His_Phos_2"/>
    <property type="match status" value="1"/>
</dbReference>
<accession>A0AA36H9R4</accession>
<reference evidence="3" key="1">
    <citation type="submission" date="2023-07" db="EMBL/GenBank/DDBJ databases">
        <authorList>
            <consortium name="CYATHOMIX"/>
        </authorList>
    </citation>
    <scope>NUCLEOTIDE SEQUENCE</scope>
    <source>
        <strain evidence="3">N/A</strain>
    </source>
</reference>
<dbReference type="AlphaFoldDB" id="A0AA36H9R4"/>
<dbReference type="PROSITE" id="PS00616">
    <property type="entry name" value="HIS_ACID_PHOSPHAT_1"/>
    <property type="match status" value="1"/>
</dbReference>
<dbReference type="EMBL" id="CATQJL010000316">
    <property type="protein sequence ID" value="CAJ0606766.1"/>
    <property type="molecule type" value="Genomic_DNA"/>
</dbReference>
<name>A0AA36H9R4_CYLNA</name>
<dbReference type="SUPFAM" id="SSF53254">
    <property type="entry name" value="Phosphoglycerate mutase-like"/>
    <property type="match status" value="1"/>
</dbReference>
<dbReference type="InterPro" id="IPR050645">
    <property type="entry name" value="Histidine_acid_phosphatase"/>
</dbReference>
<gene>
    <name evidence="3" type="ORF">CYNAS_LOCUS18749</name>
</gene>
<comment type="caution">
    <text evidence="3">The sequence shown here is derived from an EMBL/GenBank/DDBJ whole genome shotgun (WGS) entry which is preliminary data.</text>
</comment>
<dbReference type="CDD" id="cd07061">
    <property type="entry name" value="HP_HAP_like"/>
    <property type="match status" value="1"/>
</dbReference>
<dbReference type="Proteomes" id="UP001176961">
    <property type="component" value="Unassembled WGS sequence"/>
</dbReference>
<dbReference type="GO" id="GO:0003993">
    <property type="term" value="F:acid phosphatase activity"/>
    <property type="evidence" value="ECO:0007669"/>
    <property type="project" value="UniProtKB-EC"/>
</dbReference>
<evidence type="ECO:0000313" key="3">
    <source>
        <dbReference type="EMBL" id="CAJ0606766.1"/>
    </source>
</evidence>
<dbReference type="PANTHER" id="PTHR11567">
    <property type="entry name" value="ACID PHOSPHATASE-RELATED"/>
    <property type="match status" value="1"/>
</dbReference>
<proteinExistence type="inferred from homology"/>
<keyword evidence="4" id="KW-1185">Reference proteome</keyword>
<comment type="catalytic activity">
    <reaction evidence="1">
        <text>a phosphate monoester + H2O = an alcohol + phosphate</text>
        <dbReference type="Rhea" id="RHEA:15017"/>
        <dbReference type="ChEBI" id="CHEBI:15377"/>
        <dbReference type="ChEBI" id="CHEBI:30879"/>
        <dbReference type="ChEBI" id="CHEBI:43474"/>
        <dbReference type="ChEBI" id="CHEBI:67140"/>
        <dbReference type="EC" id="3.1.3.2"/>
    </reaction>
</comment>
<organism evidence="3 4">
    <name type="scientific">Cylicocyclus nassatus</name>
    <name type="common">Nematode worm</name>
    <dbReference type="NCBI Taxonomy" id="53992"/>
    <lineage>
        <taxon>Eukaryota</taxon>
        <taxon>Metazoa</taxon>
        <taxon>Ecdysozoa</taxon>
        <taxon>Nematoda</taxon>
        <taxon>Chromadorea</taxon>
        <taxon>Rhabditida</taxon>
        <taxon>Rhabditina</taxon>
        <taxon>Rhabditomorpha</taxon>
        <taxon>Strongyloidea</taxon>
        <taxon>Strongylidae</taxon>
        <taxon>Cylicocyclus</taxon>
    </lineage>
</organism>
<dbReference type="InterPro" id="IPR033379">
    <property type="entry name" value="Acid_Pase_AS"/>
</dbReference>
<dbReference type="InterPro" id="IPR000560">
    <property type="entry name" value="His_Pase_clade-2"/>
</dbReference>